<evidence type="ECO:0000313" key="2">
    <source>
        <dbReference type="Proteomes" id="UP000315995"/>
    </source>
</evidence>
<keyword evidence="2" id="KW-1185">Reference proteome</keyword>
<sequence>MKKPLFIFDDDPSTLDVHFETRELWGYYEPPEIEAGLYTGFDAEGVPFELECADDGRVFPVLREQIEPACDEFKARLIQTLTQLYELRGSQHDLARIPQMSLAELKALAIEWFSCPHADARQGLDIINSVADVLIGEYTDRWARGSLRLWHLRRPLFAWWGKRRRSFEQTRQEVLARLLSSFFPLFLVCETKIDAPTLEPHLIQVEERHWQVESTVTPTDLIDHLHCGDFWLYLCEQSLARAALEEALSKEPKTFLEAVATLDCPALVHAFADDAEWYVCADMSRDITLASP</sequence>
<dbReference type="EMBL" id="CP041186">
    <property type="protein sequence ID" value="QDG49327.1"/>
    <property type="molecule type" value="Genomic_DNA"/>
</dbReference>
<organism evidence="1 2">
    <name type="scientific">Persicimonas caeni</name>
    <dbReference type="NCBI Taxonomy" id="2292766"/>
    <lineage>
        <taxon>Bacteria</taxon>
        <taxon>Deltaproteobacteria</taxon>
        <taxon>Bradymonadales</taxon>
        <taxon>Bradymonadaceae</taxon>
        <taxon>Persicimonas</taxon>
    </lineage>
</organism>
<dbReference type="AlphaFoldDB" id="A0A4Y6PMS1"/>
<proteinExistence type="predicted"/>
<gene>
    <name evidence="1" type="ORF">FIV42_00820</name>
</gene>
<dbReference type="RefSeq" id="WP_141195826.1">
    <property type="nucleotide sequence ID" value="NZ_CP041186.1"/>
</dbReference>
<accession>A0A4Y6PMS1</accession>
<name>A0A4Y6PMS1_PERCE</name>
<dbReference type="Proteomes" id="UP000315995">
    <property type="component" value="Chromosome"/>
</dbReference>
<protein>
    <submittedName>
        <fullName evidence="1">Uncharacterized protein</fullName>
    </submittedName>
</protein>
<evidence type="ECO:0000313" key="1">
    <source>
        <dbReference type="EMBL" id="QDG49327.1"/>
    </source>
</evidence>
<accession>A0A5B8Y070</accession>
<reference evidence="1 2" key="1">
    <citation type="submission" date="2019-06" db="EMBL/GenBank/DDBJ databases">
        <title>Persicimonas caeni gen. nov., sp. nov., a predatory bacterium isolated from solar saltern.</title>
        <authorList>
            <person name="Wang S."/>
        </authorList>
    </citation>
    <scope>NUCLEOTIDE SEQUENCE [LARGE SCALE GENOMIC DNA]</scope>
    <source>
        <strain evidence="1 2">YN101</strain>
    </source>
</reference>